<dbReference type="Proteomes" id="UP000585050">
    <property type="component" value="Unassembled WGS sequence"/>
</dbReference>
<keyword evidence="3" id="KW-1185">Reference proteome</keyword>
<proteinExistence type="predicted"/>
<feature type="transmembrane region" description="Helical" evidence="1">
    <location>
        <begin position="34"/>
        <end position="55"/>
    </location>
</feature>
<name>A0A7X8SPL6_9BACT</name>
<evidence type="ECO:0000313" key="2">
    <source>
        <dbReference type="EMBL" id="NLR94065.1"/>
    </source>
</evidence>
<keyword evidence="1" id="KW-1133">Transmembrane helix</keyword>
<reference evidence="2 3" key="1">
    <citation type="submission" date="2020-04" db="EMBL/GenBank/DDBJ databases">
        <title>Flammeovirga sp. SR4, a novel species isolated from seawater.</title>
        <authorList>
            <person name="Wang X."/>
        </authorList>
    </citation>
    <scope>NUCLEOTIDE SEQUENCE [LARGE SCALE GENOMIC DNA]</scope>
    <source>
        <strain evidence="2 3">SR4</strain>
    </source>
</reference>
<keyword evidence="1" id="KW-0812">Transmembrane</keyword>
<evidence type="ECO:0000313" key="3">
    <source>
        <dbReference type="Proteomes" id="UP000585050"/>
    </source>
</evidence>
<feature type="transmembrane region" description="Helical" evidence="1">
    <location>
        <begin position="7"/>
        <end position="28"/>
    </location>
</feature>
<accession>A0A7X8SPL6</accession>
<dbReference type="EMBL" id="JABAIL010000009">
    <property type="protein sequence ID" value="NLR94065.1"/>
    <property type="molecule type" value="Genomic_DNA"/>
</dbReference>
<dbReference type="AlphaFoldDB" id="A0A7X8SPL6"/>
<protein>
    <submittedName>
        <fullName evidence="2">Uncharacterized protein</fullName>
    </submittedName>
</protein>
<sequence>MKKGRIVTIILAITVIIGQLTVVDYSNLSWKNNMGSFLGILSMILLILSTIFSIYKTQNKQEPL</sequence>
<comment type="caution">
    <text evidence="2">The sequence shown here is derived from an EMBL/GenBank/DDBJ whole genome shotgun (WGS) entry which is preliminary data.</text>
</comment>
<dbReference type="RefSeq" id="WP_168884776.1">
    <property type="nucleotide sequence ID" value="NZ_JABAIL010000009.1"/>
</dbReference>
<keyword evidence="1" id="KW-0472">Membrane</keyword>
<evidence type="ECO:0000256" key="1">
    <source>
        <dbReference type="SAM" id="Phobius"/>
    </source>
</evidence>
<gene>
    <name evidence="2" type="ORF">HGP29_22880</name>
</gene>
<organism evidence="2 3">
    <name type="scientific">Flammeovirga agarivorans</name>
    <dbReference type="NCBI Taxonomy" id="2726742"/>
    <lineage>
        <taxon>Bacteria</taxon>
        <taxon>Pseudomonadati</taxon>
        <taxon>Bacteroidota</taxon>
        <taxon>Cytophagia</taxon>
        <taxon>Cytophagales</taxon>
        <taxon>Flammeovirgaceae</taxon>
        <taxon>Flammeovirga</taxon>
    </lineage>
</organism>